<dbReference type="AlphaFoldDB" id="A0A9K3LQJ9"/>
<evidence type="ECO:0000313" key="1">
    <source>
        <dbReference type="EMBL" id="KAG7366255.1"/>
    </source>
</evidence>
<sequence length="355" mass="40959">MTAVTLAYSAKAICLLLSLCALQFFLLFAANQRSTLQWWEVATFNENGSSNALSIHTMNRTAIVYASKYLSKCKAIRLEHLLQTAPPSMDVWFFHNHDILNETEKRQSTRNLKYFEDKYGLKNYNQKGVGIKEPFDDAISGNSKGSLLKFVMSHPEYDYAWMVEDDVMITGDWRSFFERFESDDADFISKQVEHKRDWYWYHHDCKIDEDYISEENLNHTGNLNQKAQAKCDEILNWAALWPLIRVSKQAAKHLMEDLLSGFIQGHHEAMVQAIILKHPTLKFRTISSDVANVMAGSWGPWADSAKLKLDMFQPVSMGKVYHPVKCEAYKDLAGTEEFERLMEDYGWKKHGTAIV</sequence>
<name>A0A9K3LQJ9_9STRA</name>
<keyword evidence="2" id="KW-1185">Reference proteome</keyword>
<protein>
    <submittedName>
        <fullName evidence="1">Uncharacterized protein</fullName>
    </submittedName>
</protein>
<dbReference type="OrthoDB" id="55555at2759"/>
<comment type="caution">
    <text evidence="1">The sequence shown here is derived from an EMBL/GenBank/DDBJ whole genome shotgun (WGS) entry which is preliminary data.</text>
</comment>
<gene>
    <name evidence="1" type="ORF">IV203_028925</name>
</gene>
<proteinExistence type="predicted"/>
<reference evidence="1" key="1">
    <citation type="journal article" date="2021" name="Sci. Rep.">
        <title>Diploid genomic architecture of Nitzschia inconspicua, an elite biomass production diatom.</title>
        <authorList>
            <person name="Oliver A."/>
            <person name="Podell S."/>
            <person name="Pinowska A."/>
            <person name="Traller J.C."/>
            <person name="Smith S.R."/>
            <person name="McClure R."/>
            <person name="Beliaev A."/>
            <person name="Bohutskyi P."/>
            <person name="Hill E.A."/>
            <person name="Rabines A."/>
            <person name="Zheng H."/>
            <person name="Allen L.Z."/>
            <person name="Kuo A."/>
            <person name="Grigoriev I.V."/>
            <person name="Allen A.E."/>
            <person name="Hazlebeck D."/>
            <person name="Allen E.E."/>
        </authorList>
    </citation>
    <scope>NUCLEOTIDE SEQUENCE</scope>
    <source>
        <strain evidence="1">Hildebrandi</strain>
    </source>
</reference>
<reference evidence="1" key="2">
    <citation type="submission" date="2021-04" db="EMBL/GenBank/DDBJ databases">
        <authorList>
            <person name="Podell S."/>
        </authorList>
    </citation>
    <scope>NUCLEOTIDE SEQUENCE</scope>
    <source>
        <strain evidence="1">Hildebrandi</strain>
    </source>
</reference>
<accession>A0A9K3LQJ9</accession>
<dbReference type="Proteomes" id="UP000693970">
    <property type="component" value="Unassembled WGS sequence"/>
</dbReference>
<evidence type="ECO:0000313" key="2">
    <source>
        <dbReference type="Proteomes" id="UP000693970"/>
    </source>
</evidence>
<organism evidence="1 2">
    <name type="scientific">Nitzschia inconspicua</name>
    <dbReference type="NCBI Taxonomy" id="303405"/>
    <lineage>
        <taxon>Eukaryota</taxon>
        <taxon>Sar</taxon>
        <taxon>Stramenopiles</taxon>
        <taxon>Ochrophyta</taxon>
        <taxon>Bacillariophyta</taxon>
        <taxon>Bacillariophyceae</taxon>
        <taxon>Bacillariophycidae</taxon>
        <taxon>Bacillariales</taxon>
        <taxon>Bacillariaceae</taxon>
        <taxon>Nitzschia</taxon>
    </lineage>
</organism>
<dbReference type="EMBL" id="JAGRRH010000007">
    <property type="protein sequence ID" value="KAG7366255.1"/>
    <property type="molecule type" value="Genomic_DNA"/>
</dbReference>